<evidence type="ECO:0000259" key="2">
    <source>
        <dbReference type="Pfam" id="PF09834"/>
    </source>
</evidence>
<dbReference type="EMBL" id="OOGT01000127">
    <property type="protein sequence ID" value="SPL71343.1"/>
    <property type="molecule type" value="Genomic_DNA"/>
</dbReference>
<evidence type="ECO:0000256" key="1">
    <source>
        <dbReference type="SAM" id="Phobius"/>
    </source>
</evidence>
<dbReference type="RefSeq" id="WP_121974766.1">
    <property type="nucleotide sequence ID" value="NZ_OOGT01000127.1"/>
</dbReference>
<feature type="domain" description="DUF2061" evidence="2">
    <location>
        <begin position="16"/>
        <end position="66"/>
    </location>
</feature>
<dbReference type="AlphaFoldDB" id="A0A2U3N134"/>
<protein>
    <recommendedName>
        <fullName evidence="2">DUF2061 domain-containing protein</fullName>
    </recommendedName>
</protein>
<evidence type="ECO:0000313" key="4">
    <source>
        <dbReference type="Proteomes" id="UP000245974"/>
    </source>
</evidence>
<sequence length="80" mass="9280">MVRIQNFVSNNQRTLKKTLSYYIMHISVAMVVAYIVTGNLWMAMTLSLLEPTVQAVAFFFHEKVWTRKQDTKPINSEISV</sequence>
<evidence type="ECO:0000313" key="3">
    <source>
        <dbReference type="EMBL" id="SPL71343.1"/>
    </source>
</evidence>
<name>A0A2U3N134_9GAMM</name>
<keyword evidence="1" id="KW-0472">Membrane</keyword>
<feature type="transmembrane region" description="Helical" evidence="1">
    <location>
        <begin position="21"/>
        <end position="42"/>
    </location>
</feature>
<organism evidence="3 4">
    <name type="scientific">Acinetobacter stercoris</name>
    <dbReference type="NCBI Taxonomy" id="2126983"/>
    <lineage>
        <taxon>Bacteria</taxon>
        <taxon>Pseudomonadati</taxon>
        <taxon>Pseudomonadota</taxon>
        <taxon>Gammaproteobacteria</taxon>
        <taxon>Moraxellales</taxon>
        <taxon>Moraxellaceae</taxon>
        <taxon>Acinetobacter</taxon>
    </lineage>
</organism>
<proteinExistence type="predicted"/>
<reference evidence="4" key="1">
    <citation type="submission" date="2018-03" db="EMBL/GenBank/DDBJ databases">
        <authorList>
            <person name="Blom J."/>
        </authorList>
    </citation>
    <scope>NUCLEOTIDE SEQUENCE [LARGE SCALE GENOMIC DNA]</scope>
    <source>
        <strain evidence="4">KPC-SM-21</strain>
    </source>
</reference>
<dbReference type="InterPro" id="IPR018638">
    <property type="entry name" value="DUF2061_membrane"/>
</dbReference>
<keyword evidence="4" id="KW-1185">Reference proteome</keyword>
<dbReference type="OrthoDB" id="9133582at2"/>
<dbReference type="InParanoid" id="A0A2U3N134"/>
<dbReference type="Pfam" id="PF09834">
    <property type="entry name" value="DUF2061"/>
    <property type="match status" value="1"/>
</dbReference>
<accession>A0A2U3N134</accession>
<keyword evidence="1" id="KW-0812">Transmembrane</keyword>
<gene>
    <name evidence="3" type="ORF">KPC_2521</name>
</gene>
<keyword evidence="1" id="KW-1133">Transmembrane helix</keyword>
<dbReference type="Proteomes" id="UP000245974">
    <property type="component" value="Unassembled WGS sequence"/>
</dbReference>